<dbReference type="EMBL" id="LIIK01000059">
    <property type="protein sequence ID" value="KQM08190.1"/>
    <property type="molecule type" value="Genomic_DNA"/>
</dbReference>
<dbReference type="Gene3D" id="3.10.450.50">
    <property type="match status" value="1"/>
</dbReference>
<dbReference type="InterPro" id="IPR031977">
    <property type="entry name" value="DUF4783"/>
</dbReference>
<protein>
    <recommendedName>
        <fullName evidence="4">DUF4783 domain-containing protein</fullName>
    </recommendedName>
</protein>
<evidence type="ECO:0000313" key="1">
    <source>
        <dbReference type="EMBL" id="KQM08174.1"/>
    </source>
</evidence>
<accession>A0A0Q4AWI0</accession>
<evidence type="ECO:0008006" key="4">
    <source>
        <dbReference type="Google" id="ProtNLM"/>
    </source>
</evidence>
<name>A0A0Q4AWI0_9BACT</name>
<dbReference type="Proteomes" id="UP000054172">
    <property type="component" value="Unassembled WGS sequence"/>
</dbReference>
<dbReference type="EMBL" id="LIIK01000060">
    <property type="protein sequence ID" value="KQM08174.1"/>
    <property type="molecule type" value="Genomic_DNA"/>
</dbReference>
<evidence type="ECO:0000313" key="3">
    <source>
        <dbReference type="Proteomes" id="UP000054172"/>
    </source>
</evidence>
<evidence type="ECO:0000313" key="2">
    <source>
        <dbReference type="EMBL" id="KQM08190.1"/>
    </source>
</evidence>
<reference evidence="1 3" key="1">
    <citation type="submission" date="2015-08" db="EMBL/GenBank/DDBJ databases">
        <title>Candidatus Bacteriodes Periocalifornicus.</title>
        <authorList>
            <person name="McLean J.S."/>
            <person name="Kelley S."/>
        </authorList>
    </citation>
    <scope>NUCLEOTIDE SEQUENCE [LARGE SCALE GENOMIC DNA]</scope>
    <source>
        <strain evidence="1">12B</strain>
    </source>
</reference>
<keyword evidence="3" id="KW-1185">Reference proteome</keyword>
<sequence>MRYNTTPLLISAVLVGILSTLPLKAAGQDARAVEIALQLGLSQNLGQQFAKQVELRVLDFEDTLPPDRAEAEIAKFFQNHQPSDFTVAHRNNRGGNTLIIGTLSCGAEKYRVTVLLQGEPESMRITKLQIIPNTM</sequence>
<dbReference type="AlphaFoldDB" id="A0A0Q4AWI0"/>
<dbReference type="PATRIC" id="fig|1702214.3.peg.143"/>
<gene>
    <name evidence="2" type="ORF">AL399_08730</name>
    <name evidence="1" type="ORF">AL399_08755</name>
</gene>
<proteinExistence type="predicted"/>
<dbReference type="Pfam" id="PF16022">
    <property type="entry name" value="DUF4783"/>
    <property type="match status" value="1"/>
</dbReference>
<organism evidence="1 3">
    <name type="scientific">Candidatus [Bacteroides] periocalifornicus</name>
    <dbReference type="NCBI Taxonomy" id="1702214"/>
    <lineage>
        <taxon>Bacteria</taxon>
        <taxon>Pseudomonadati</taxon>
        <taxon>Bacteroidota</taxon>
    </lineage>
</organism>
<comment type="caution">
    <text evidence="1">The sequence shown here is derived from an EMBL/GenBank/DDBJ whole genome shotgun (WGS) entry which is preliminary data.</text>
</comment>